<feature type="transmembrane region" description="Helical" evidence="10">
    <location>
        <begin position="116"/>
        <end position="134"/>
    </location>
</feature>
<evidence type="ECO:0000313" key="13">
    <source>
        <dbReference type="Proteomes" id="UP001487740"/>
    </source>
</evidence>
<feature type="transmembrane region" description="Helical" evidence="10">
    <location>
        <begin position="42"/>
        <end position="64"/>
    </location>
</feature>
<feature type="transmembrane region" description="Helical" evidence="10">
    <location>
        <begin position="415"/>
        <end position="438"/>
    </location>
</feature>
<evidence type="ECO:0000259" key="11">
    <source>
        <dbReference type="PROSITE" id="PS50262"/>
    </source>
</evidence>
<dbReference type="InterPro" id="IPR000276">
    <property type="entry name" value="GPCR_Rhodpsn"/>
</dbReference>
<comment type="subcellular location">
    <subcellularLocation>
        <location evidence="1">Membrane</location>
        <topology evidence="1">Multi-pass membrane protein</topology>
    </subcellularLocation>
</comment>
<evidence type="ECO:0000256" key="7">
    <source>
        <dbReference type="ARBA" id="ARBA00023170"/>
    </source>
</evidence>
<dbReference type="Gene3D" id="1.20.1070.10">
    <property type="entry name" value="Rhodopsin 7-helix transmembrane proteins"/>
    <property type="match status" value="1"/>
</dbReference>
<keyword evidence="7" id="KW-0675">Receptor</keyword>
<protein>
    <recommendedName>
        <fullName evidence="11">G-protein coupled receptors family 1 profile domain-containing protein</fullName>
    </recommendedName>
</protein>
<comment type="caution">
    <text evidence="12">The sequence shown here is derived from an EMBL/GenBank/DDBJ whole genome shotgun (WGS) entry which is preliminary data.</text>
</comment>
<feature type="transmembrane region" description="Helical" evidence="10">
    <location>
        <begin position="155"/>
        <end position="176"/>
    </location>
</feature>
<dbReference type="InterPro" id="IPR017452">
    <property type="entry name" value="GPCR_Rhodpsn_7TM"/>
</dbReference>
<comment type="similarity">
    <text evidence="2">Belongs to the G-protein coupled receptor 1 family.</text>
</comment>
<keyword evidence="8" id="KW-0807">Transducer</keyword>
<evidence type="ECO:0000256" key="5">
    <source>
        <dbReference type="ARBA" id="ARBA00023040"/>
    </source>
</evidence>
<accession>A0AAW0V015</accession>
<dbReference type="PANTHER" id="PTHR24243:SF224">
    <property type="entry name" value="G-PROTEIN COUPLED RECEPTOR 19-RELATED"/>
    <property type="match status" value="1"/>
</dbReference>
<dbReference type="GO" id="GO:0005886">
    <property type="term" value="C:plasma membrane"/>
    <property type="evidence" value="ECO:0007669"/>
    <property type="project" value="TreeGrafter"/>
</dbReference>
<keyword evidence="5" id="KW-0297">G-protein coupled receptor</keyword>
<dbReference type="Pfam" id="PF00001">
    <property type="entry name" value="7tm_1"/>
    <property type="match status" value="1"/>
</dbReference>
<dbReference type="PROSITE" id="PS50262">
    <property type="entry name" value="G_PROTEIN_RECEP_F1_2"/>
    <property type="match status" value="1"/>
</dbReference>
<feature type="transmembrane region" description="Helical" evidence="10">
    <location>
        <begin position="376"/>
        <end position="395"/>
    </location>
</feature>
<evidence type="ECO:0000313" key="12">
    <source>
        <dbReference type="EMBL" id="KAK8405324.1"/>
    </source>
</evidence>
<evidence type="ECO:0000256" key="1">
    <source>
        <dbReference type="ARBA" id="ARBA00004141"/>
    </source>
</evidence>
<feature type="transmembrane region" description="Helical" evidence="10">
    <location>
        <begin position="204"/>
        <end position="226"/>
    </location>
</feature>
<dbReference type="SUPFAM" id="SSF81321">
    <property type="entry name" value="Family A G protein-coupled receptor-like"/>
    <property type="match status" value="1"/>
</dbReference>
<feature type="domain" description="G-protein coupled receptors family 1 profile" evidence="11">
    <location>
        <begin position="55"/>
        <end position="436"/>
    </location>
</feature>
<evidence type="ECO:0000256" key="3">
    <source>
        <dbReference type="ARBA" id="ARBA00022692"/>
    </source>
</evidence>
<dbReference type="EMBL" id="JARAKH010000003">
    <property type="protein sequence ID" value="KAK8405325.1"/>
    <property type="molecule type" value="Genomic_DNA"/>
</dbReference>
<dbReference type="PRINTS" id="PR00237">
    <property type="entry name" value="GPCRRHODOPSN"/>
</dbReference>
<dbReference type="PANTHER" id="PTHR24243">
    <property type="entry name" value="G-PROTEIN COUPLED RECEPTOR"/>
    <property type="match status" value="1"/>
</dbReference>
<proteinExistence type="inferred from homology"/>
<evidence type="ECO:0000256" key="8">
    <source>
        <dbReference type="ARBA" id="ARBA00023224"/>
    </source>
</evidence>
<evidence type="ECO:0000256" key="9">
    <source>
        <dbReference type="SAM" id="MobiDB-lite"/>
    </source>
</evidence>
<sequence length="483" mass="54273">MMDLTNASDSVWRSEGQGQDGNTSERPEEYIFHQTAVKVPLLLLYSVVFVFAFFGNLLVVLVMVLHRRMRSHTNFFLTNLAVADLCVAVFCIYQNFAMYVIQDWYFGKFLCLMYQFVNQLSYTASVIILVVVSGERYLAIVEPLRAKSLLTRRNMIVTMALVWVVSALYSCPRLLYFTVQEYPVEGGGTEAMCLLRRDQFDTRIWDVVSLTLLYLLPLALLSLLYARIAQTLWRSGRQLAAAASPYPSSTAAAAAADYATFKTQHTASVSSSSSSGGVEGPGMEGDGTPRSHCRDQKSHVARGSVKSIMSTYVSMASMRDEGSRINHASPDIIPLSPRNQGRGDGTTIIRRASPRVPCRSMHLHPSPLVLRARRNVINMLVVVVVSFAACSLPFHTRKMLQYYWASYNHNSDASYIITPVTFLLMYANSAVNPILYTFMSRKFRTSSRDLLTCRLWQARRPRPPRPTVVARLIGRDKVVTHLV</sequence>
<organism evidence="12 13">
    <name type="scientific">Scylla paramamosain</name>
    <name type="common">Mud crab</name>
    <dbReference type="NCBI Taxonomy" id="85552"/>
    <lineage>
        <taxon>Eukaryota</taxon>
        <taxon>Metazoa</taxon>
        <taxon>Ecdysozoa</taxon>
        <taxon>Arthropoda</taxon>
        <taxon>Crustacea</taxon>
        <taxon>Multicrustacea</taxon>
        <taxon>Malacostraca</taxon>
        <taxon>Eumalacostraca</taxon>
        <taxon>Eucarida</taxon>
        <taxon>Decapoda</taxon>
        <taxon>Pleocyemata</taxon>
        <taxon>Brachyura</taxon>
        <taxon>Eubrachyura</taxon>
        <taxon>Portunoidea</taxon>
        <taxon>Portunidae</taxon>
        <taxon>Portuninae</taxon>
        <taxon>Scylla</taxon>
    </lineage>
</organism>
<feature type="compositionally biased region" description="Basic and acidic residues" evidence="9">
    <location>
        <begin position="287"/>
        <end position="298"/>
    </location>
</feature>
<keyword evidence="13" id="KW-1185">Reference proteome</keyword>
<feature type="region of interest" description="Disordered" evidence="9">
    <location>
        <begin position="268"/>
        <end position="299"/>
    </location>
</feature>
<dbReference type="Proteomes" id="UP001487740">
    <property type="component" value="Unassembled WGS sequence"/>
</dbReference>
<reference evidence="12 13" key="1">
    <citation type="submission" date="2023-03" db="EMBL/GenBank/DDBJ databases">
        <title>High-quality genome of Scylla paramamosain provides insights in environmental adaptation.</title>
        <authorList>
            <person name="Zhang L."/>
        </authorList>
    </citation>
    <scope>NUCLEOTIDE SEQUENCE [LARGE SCALE GENOMIC DNA]</scope>
    <source>
        <strain evidence="12">LZ_2023a</strain>
        <tissue evidence="12">Muscle</tissue>
    </source>
</reference>
<evidence type="ECO:0000256" key="6">
    <source>
        <dbReference type="ARBA" id="ARBA00023136"/>
    </source>
</evidence>
<dbReference type="AlphaFoldDB" id="A0AAW0V015"/>
<gene>
    <name evidence="12" type="ORF">O3P69_001707</name>
</gene>
<dbReference type="GO" id="GO:0004930">
    <property type="term" value="F:G protein-coupled receptor activity"/>
    <property type="evidence" value="ECO:0007669"/>
    <property type="project" value="UniProtKB-KW"/>
</dbReference>
<keyword evidence="6 10" id="KW-0472">Membrane</keyword>
<evidence type="ECO:0000256" key="10">
    <source>
        <dbReference type="SAM" id="Phobius"/>
    </source>
</evidence>
<evidence type="ECO:0000256" key="2">
    <source>
        <dbReference type="ARBA" id="ARBA00010663"/>
    </source>
</evidence>
<keyword evidence="4 10" id="KW-1133">Transmembrane helix</keyword>
<evidence type="ECO:0000256" key="4">
    <source>
        <dbReference type="ARBA" id="ARBA00022989"/>
    </source>
</evidence>
<feature type="region of interest" description="Disordered" evidence="9">
    <location>
        <begin position="1"/>
        <end position="26"/>
    </location>
</feature>
<keyword evidence="3 10" id="KW-0812">Transmembrane</keyword>
<feature type="transmembrane region" description="Helical" evidence="10">
    <location>
        <begin position="76"/>
        <end position="96"/>
    </location>
</feature>
<name>A0AAW0V015_SCYPA</name>
<dbReference type="EMBL" id="JARAKH010000003">
    <property type="protein sequence ID" value="KAK8405324.1"/>
    <property type="molecule type" value="Genomic_DNA"/>
</dbReference>
<feature type="compositionally biased region" description="Polar residues" evidence="9">
    <location>
        <begin position="1"/>
        <end position="22"/>
    </location>
</feature>